<dbReference type="SUPFAM" id="SSF81383">
    <property type="entry name" value="F-box domain"/>
    <property type="match status" value="1"/>
</dbReference>
<evidence type="ECO:0000259" key="1">
    <source>
        <dbReference type="PROSITE" id="PS50127"/>
    </source>
</evidence>
<dbReference type="STRING" id="6186.A0A183L1F4"/>
<protein>
    <submittedName>
        <fullName evidence="5">UBC core domain-containing protein</fullName>
    </submittedName>
</protein>
<evidence type="ECO:0000259" key="2">
    <source>
        <dbReference type="PROSITE" id="PS50181"/>
    </source>
</evidence>
<keyword evidence="4" id="KW-1185">Reference proteome</keyword>
<reference evidence="3 4" key="2">
    <citation type="submission" date="2018-11" db="EMBL/GenBank/DDBJ databases">
        <authorList>
            <consortium name="Pathogen Informatics"/>
        </authorList>
    </citation>
    <scope>NUCLEOTIDE SEQUENCE [LARGE SCALE GENOMIC DNA]</scope>
    <source>
        <strain evidence="3">Dakar</strain>
        <strain evidence="4">Dakar, Senegal</strain>
    </source>
</reference>
<accession>A0A183L1F4</accession>
<dbReference type="CDD" id="cd23826">
    <property type="entry name" value="UEV_Morgue-like"/>
    <property type="match status" value="1"/>
</dbReference>
<dbReference type="PROSITE" id="PS50127">
    <property type="entry name" value="UBC_2"/>
    <property type="match status" value="1"/>
</dbReference>
<proteinExistence type="predicted"/>
<dbReference type="Pfam" id="PF00646">
    <property type="entry name" value="F-box"/>
    <property type="match status" value="1"/>
</dbReference>
<dbReference type="WBParaSite" id="SCUD_0002115601-mRNA-1">
    <property type="protein sequence ID" value="SCUD_0002115601-mRNA-1"/>
    <property type="gene ID" value="SCUD_0002115601"/>
</dbReference>
<evidence type="ECO:0000313" key="3">
    <source>
        <dbReference type="EMBL" id="VDP74517.1"/>
    </source>
</evidence>
<dbReference type="Gene3D" id="3.10.110.10">
    <property type="entry name" value="Ubiquitin Conjugating Enzyme"/>
    <property type="match status" value="1"/>
</dbReference>
<dbReference type="AlphaFoldDB" id="A0A183L1F4"/>
<dbReference type="SUPFAM" id="SSF54495">
    <property type="entry name" value="UBC-like"/>
    <property type="match status" value="1"/>
</dbReference>
<dbReference type="Pfam" id="PF00179">
    <property type="entry name" value="UQ_con"/>
    <property type="match status" value="1"/>
</dbReference>
<dbReference type="PROSITE" id="PS50181">
    <property type="entry name" value="FBOX"/>
    <property type="match status" value="1"/>
</dbReference>
<dbReference type="InterPro" id="IPR001810">
    <property type="entry name" value="F-box_dom"/>
</dbReference>
<dbReference type="InterPro" id="IPR016135">
    <property type="entry name" value="UBQ-conjugating_enzyme/RWD"/>
</dbReference>
<dbReference type="SMART" id="SM00212">
    <property type="entry name" value="UBCc"/>
    <property type="match status" value="1"/>
</dbReference>
<feature type="domain" description="UBC core" evidence="1">
    <location>
        <begin position="319"/>
        <end position="466"/>
    </location>
</feature>
<sequence>MGMCFAPSKCKVLLQDWQDSNPVLTLDGEQIDVAEMFVYLGSCISASGGVSDEINARIVKTRAAYANLGHVWRLRDASLSVKGRIYNASSVVCKFCEGYYDFGSEQPVCSSCHAFIYEFSLPQMTENRLFEEKEASNDSGNEEPDKGSDLFAAAWNSPTSEVTSQDHVLVKSRPSCARIFPATCPLQQSHVTTSYANYPVIDYLSPVSNRKIKSCSSCMSPSLEDLPTEILLRVFLMVDDICLWSLRQASPRCRAVIDSEISEQQWESYVSFRWPLFNPNCRVESWRLLYLNMMESVTCRFCLERLRLPVVFPIEAPKVRYKRIKHEFENLCADPPYGIKIITLDTTTYSHFLAGIEGPPQSPYQGGFFHVLILVPDSYPFRPPVIRFLTRILHPNISFHGDVGLDSIRHNWCLALSLEKLLISILALLTDPHTRVCMEPVIGALYDWDKYQFEELAKLWTWKFACHDYLSADFVSAMVLPDYIEQTHQRLNCKQIR</sequence>
<dbReference type="InterPro" id="IPR000608">
    <property type="entry name" value="UBC"/>
</dbReference>
<evidence type="ECO:0000313" key="4">
    <source>
        <dbReference type="Proteomes" id="UP000279833"/>
    </source>
</evidence>
<name>A0A183L1F4_9TREM</name>
<evidence type="ECO:0000313" key="5">
    <source>
        <dbReference type="WBParaSite" id="SCUD_0002115601-mRNA-1"/>
    </source>
</evidence>
<gene>
    <name evidence="3" type="ORF">SCUD_LOCUS21153</name>
</gene>
<feature type="domain" description="F-box" evidence="2">
    <location>
        <begin position="220"/>
        <end position="269"/>
    </location>
</feature>
<dbReference type="InterPro" id="IPR036047">
    <property type="entry name" value="F-box-like_dom_sf"/>
</dbReference>
<reference evidence="5" key="1">
    <citation type="submission" date="2016-06" db="UniProtKB">
        <authorList>
            <consortium name="WormBaseParasite"/>
        </authorList>
    </citation>
    <scope>IDENTIFICATION</scope>
</reference>
<dbReference type="EMBL" id="UZAK01045909">
    <property type="protein sequence ID" value="VDP74517.1"/>
    <property type="molecule type" value="Genomic_DNA"/>
</dbReference>
<dbReference type="PANTHER" id="PTHR24068">
    <property type="entry name" value="UBIQUITIN-CONJUGATING ENZYME E2"/>
    <property type="match status" value="1"/>
</dbReference>
<dbReference type="Proteomes" id="UP000279833">
    <property type="component" value="Unassembled WGS sequence"/>
</dbReference>
<organism evidence="5">
    <name type="scientific">Schistosoma curassoni</name>
    <dbReference type="NCBI Taxonomy" id="6186"/>
    <lineage>
        <taxon>Eukaryota</taxon>
        <taxon>Metazoa</taxon>
        <taxon>Spiralia</taxon>
        <taxon>Lophotrochozoa</taxon>
        <taxon>Platyhelminthes</taxon>
        <taxon>Trematoda</taxon>
        <taxon>Digenea</taxon>
        <taxon>Strigeidida</taxon>
        <taxon>Schistosomatoidea</taxon>
        <taxon>Schistosomatidae</taxon>
        <taxon>Schistosoma</taxon>
    </lineage>
</organism>